<evidence type="ECO:0008006" key="4">
    <source>
        <dbReference type="Google" id="ProtNLM"/>
    </source>
</evidence>
<accession>A0A0G2ATA2</accession>
<dbReference type="Proteomes" id="UP000034290">
    <property type="component" value="Unassembled WGS sequence"/>
</dbReference>
<protein>
    <recommendedName>
        <fullName evidence="4">Endonuclease I</fullName>
    </recommendedName>
</protein>
<sequence length="129" mass="13711">MQYNNPVEHTIQEHWGKIKVGLDQGLSEWGIFAIVVLVGLISFGLGRLSALQEARPPISIENAAQTAAAAAMPMGGLVVAARSGSAYYYPWCGGAQNIAEGNKVWFKSEEEADAVGYAPAKNCKGLNSD</sequence>
<proteinExistence type="predicted"/>
<evidence type="ECO:0000313" key="3">
    <source>
        <dbReference type="Proteomes" id="UP000034290"/>
    </source>
</evidence>
<name>A0A0G2ATA2_9BACT</name>
<dbReference type="AlphaFoldDB" id="A0A0G2ATA2"/>
<comment type="caution">
    <text evidence="2">The sequence shown here is derived from an EMBL/GenBank/DDBJ whole genome shotgun (WGS) entry which is preliminary data.</text>
</comment>
<reference evidence="2 3" key="1">
    <citation type="journal article" date="2015" name="Nature">
        <title>rRNA introns, odd ribosomes, and small enigmatic genomes across a large radiation of phyla.</title>
        <authorList>
            <person name="Brown C.T."/>
            <person name="Hug L.A."/>
            <person name="Thomas B.C."/>
            <person name="Sharon I."/>
            <person name="Castelle C.J."/>
            <person name="Singh A."/>
            <person name="Wilkins M.J."/>
            <person name="Williams K.H."/>
            <person name="Banfield J.F."/>
        </authorList>
    </citation>
    <scope>NUCLEOTIDE SEQUENCE [LARGE SCALE GENOMIC DNA]</scope>
</reference>
<dbReference type="EMBL" id="LCRM01000034">
    <property type="protein sequence ID" value="KKW36059.1"/>
    <property type="molecule type" value="Genomic_DNA"/>
</dbReference>
<keyword evidence="1" id="KW-0812">Transmembrane</keyword>
<dbReference type="SUPFAM" id="SSF57884">
    <property type="entry name" value="Ada DNA repair protein, N-terminal domain (N-Ada 10)"/>
    <property type="match status" value="1"/>
</dbReference>
<feature type="transmembrane region" description="Helical" evidence="1">
    <location>
        <begin position="29"/>
        <end position="48"/>
    </location>
</feature>
<evidence type="ECO:0000256" key="1">
    <source>
        <dbReference type="SAM" id="Phobius"/>
    </source>
</evidence>
<dbReference type="Gene3D" id="3.40.10.10">
    <property type="entry name" value="DNA Methylphosphotriester Repair Domain"/>
    <property type="match status" value="1"/>
</dbReference>
<evidence type="ECO:0000313" key="2">
    <source>
        <dbReference type="EMBL" id="KKW36059.1"/>
    </source>
</evidence>
<gene>
    <name evidence="2" type="ORF">UY81_C0034G0004</name>
</gene>
<organism evidence="2 3">
    <name type="scientific">Candidatus Giovannonibacteria bacterium GW2011_GWA2_53_7</name>
    <dbReference type="NCBI Taxonomy" id="1618650"/>
    <lineage>
        <taxon>Bacteria</taxon>
        <taxon>Candidatus Giovannoniibacteriota</taxon>
    </lineage>
</organism>
<dbReference type="InterPro" id="IPR035451">
    <property type="entry name" value="Ada-like_dom_sf"/>
</dbReference>
<keyword evidence="1" id="KW-0472">Membrane</keyword>
<keyword evidence="1" id="KW-1133">Transmembrane helix</keyword>